<dbReference type="Proteomes" id="UP000887572">
    <property type="component" value="Unplaced"/>
</dbReference>
<organism evidence="1 2">
    <name type="scientific">Globodera rostochiensis</name>
    <name type="common">Golden nematode worm</name>
    <name type="synonym">Heterodera rostochiensis</name>
    <dbReference type="NCBI Taxonomy" id="31243"/>
    <lineage>
        <taxon>Eukaryota</taxon>
        <taxon>Metazoa</taxon>
        <taxon>Ecdysozoa</taxon>
        <taxon>Nematoda</taxon>
        <taxon>Chromadorea</taxon>
        <taxon>Rhabditida</taxon>
        <taxon>Tylenchina</taxon>
        <taxon>Tylenchomorpha</taxon>
        <taxon>Tylenchoidea</taxon>
        <taxon>Heteroderidae</taxon>
        <taxon>Heteroderinae</taxon>
        <taxon>Globodera</taxon>
    </lineage>
</organism>
<keyword evidence="1" id="KW-1185">Reference proteome</keyword>
<proteinExistence type="predicted"/>
<protein>
    <submittedName>
        <fullName evidence="2">Uncharacterized protein</fullName>
    </submittedName>
</protein>
<name>A0A914H8P0_GLORO</name>
<reference evidence="2" key="1">
    <citation type="submission" date="2022-11" db="UniProtKB">
        <authorList>
            <consortium name="WormBaseParasite"/>
        </authorList>
    </citation>
    <scope>IDENTIFICATION</scope>
</reference>
<dbReference type="AlphaFoldDB" id="A0A914H8P0"/>
<evidence type="ECO:0000313" key="2">
    <source>
        <dbReference type="WBParaSite" id="Gr19_v10_g14774.t1"/>
    </source>
</evidence>
<dbReference type="WBParaSite" id="Gr19_v10_g14774.t1">
    <property type="protein sequence ID" value="Gr19_v10_g14774.t1"/>
    <property type="gene ID" value="Gr19_v10_g14774"/>
</dbReference>
<accession>A0A914H8P0</accession>
<evidence type="ECO:0000313" key="1">
    <source>
        <dbReference type="Proteomes" id="UP000887572"/>
    </source>
</evidence>
<sequence>MFFRPIRPQYDQRIFHALFGNNSLGHKLMAIIHKMEKTRANDQSNLMCRRTDVGYPEHHDWAPARSVPARLAAEANQTKALSMLNF</sequence>